<dbReference type="EMBL" id="QFRJ01000003">
    <property type="protein sequence ID" value="PWH86205.1"/>
    <property type="molecule type" value="Genomic_DNA"/>
</dbReference>
<dbReference type="SUPFAM" id="SSF48452">
    <property type="entry name" value="TPR-like"/>
    <property type="match status" value="1"/>
</dbReference>
<reference evidence="1 2" key="2">
    <citation type="submission" date="2018-05" db="EMBL/GenBank/DDBJ databases">
        <authorList>
            <person name="Lanie J.A."/>
            <person name="Ng W.-L."/>
            <person name="Kazmierczak K.M."/>
            <person name="Andrzejewski T.M."/>
            <person name="Davidsen T.M."/>
            <person name="Wayne K.J."/>
            <person name="Tettelin H."/>
            <person name="Glass J.I."/>
            <person name="Rusch D."/>
            <person name="Podicherti R."/>
            <person name="Tsui H.-C.T."/>
            <person name="Winkler M.E."/>
        </authorList>
    </citation>
    <scope>NUCLEOTIDE SEQUENCE [LARGE SCALE GENOMIC DNA]</scope>
    <source>
        <strain evidence="1 2">C305</strain>
    </source>
</reference>
<proteinExistence type="predicted"/>
<accession>A0A2U2XEJ1</accession>
<dbReference type="Pfam" id="PF12771">
    <property type="entry name" value="SusD-like_2"/>
    <property type="match status" value="1"/>
</dbReference>
<sequence>MKKFIIFTLISFLVIGCKKFDQANINQNAPENVNPQFLLSNVLSEASNNQAYWGWHAGSLLAQHSSNLEFLPVDRYNLGSNEGLWTATYRLMKDLTDIKNSEQGNDAYSAVADVLIAHQASLLTDLWTNVPYFEALKGQSEGNFTPAFDKQEAIYTADGGILDLLEKAVNTLQSTSDKIDGDIMYQGNLNQWIAFANSLRIRYLLRISGKVDVSTEMQNIVDGGMIFQSGMQEAVVPYLSASPNQWVIFTEREGRYVDVRMSKTAEDILTPLNDPRLSHYYKPTVNSTPGNEEYNGIPNGLSRQSQNSFDLSDVSLLGSYLRDEPDAVKAAFMTYSELQFCLAEAAHKGIISGSASMYYENGIQASFTHLGLTMPSGYLSQVEVPLGGGTDLEKILTQKWIASFMNGYEAWFDFRRTGFPVLPIPQDNLNNDVFPVRYAYPSTEQAVNGANYSEAVGAIGGDNYNSKGWWEQ</sequence>
<dbReference type="AlphaFoldDB" id="A0A2U2XEJ1"/>
<keyword evidence="1" id="KW-0449">Lipoprotein</keyword>
<evidence type="ECO:0000313" key="1">
    <source>
        <dbReference type="EMBL" id="PWH86205.1"/>
    </source>
</evidence>
<keyword evidence="2" id="KW-1185">Reference proteome</keyword>
<dbReference type="RefSeq" id="WP_109359013.1">
    <property type="nucleotide sequence ID" value="NZ_QFRJ01000003.1"/>
</dbReference>
<dbReference type="PROSITE" id="PS51257">
    <property type="entry name" value="PROKAR_LIPOPROTEIN"/>
    <property type="match status" value="1"/>
</dbReference>
<dbReference type="Gene3D" id="1.25.40.390">
    <property type="match status" value="1"/>
</dbReference>
<dbReference type="InterPro" id="IPR041662">
    <property type="entry name" value="SusD-like_2"/>
</dbReference>
<reference evidence="1 2" key="1">
    <citation type="submission" date="2018-05" db="EMBL/GenBank/DDBJ databases">
        <title>Brumimicrobium oceani sp. nov., isolated from coastal sediment.</title>
        <authorList>
            <person name="Kou Y."/>
        </authorList>
    </citation>
    <scope>NUCLEOTIDE SEQUENCE [LARGE SCALE GENOMIC DNA]</scope>
    <source>
        <strain evidence="1 2">C305</strain>
    </source>
</reference>
<name>A0A2U2XEJ1_9FLAO</name>
<comment type="caution">
    <text evidence="1">The sequence shown here is derived from an EMBL/GenBank/DDBJ whole genome shotgun (WGS) entry which is preliminary data.</text>
</comment>
<dbReference type="InterPro" id="IPR011990">
    <property type="entry name" value="TPR-like_helical_dom_sf"/>
</dbReference>
<protein>
    <submittedName>
        <fullName evidence="1">SusD/RagB family nutrient-binding outer membrane lipoprotein</fullName>
    </submittedName>
</protein>
<dbReference type="OrthoDB" id="725917at2"/>
<dbReference type="Proteomes" id="UP000245370">
    <property type="component" value="Unassembled WGS sequence"/>
</dbReference>
<gene>
    <name evidence="1" type="ORF">DIT68_05380</name>
</gene>
<organism evidence="1 2">
    <name type="scientific">Brumimicrobium oceani</name>
    <dbReference type="NCBI Taxonomy" id="2100725"/>
    <lineage>
        <taxon>Bacteria</taxon>
        <taxon>Pseudomonadati</taxon>
        <taxon>Bacteroidota</taxon>
        <taxon>Flavobacteriia</taxon>
        <taxon>Flavobacteriales</taxon>
        <taxon>Crocinitomicaceae</taxon>
        <taxon>Brumimicrobium</taxon>
    </lineage>
</organism>
<evidence type="ECO:0000313" key="2">
    <source>
        <dbReference type="Proteomes" id="UP000245370"/>
    </source>
</evidence>